<dbReference type="PANTHER" id="PTHR43157">
    <property type="entry name" value="PHOSPHATIDYLINOSITOL-GLYCAN BIOSYNTHESIS CLASS F PROTEIN-RELATED"/>
    <property type="match status" value="1"/>
</dbReference>
<gene>
    <name evidence="3" type="ORF">ACFPZ3_41765</name>
</gene>
<comment type="similarity">
    <text evidence="2">Belongs to the short-chain dehydrogenases/reductases (SDR) family.</text>
</comment>
<evidence type="ECO:0000256" key="2">
    <source>
        <dbReference type="RuleBase" id="RU000363"/>
    </source>
</evidence>
<reference evidence="4" key="1">
    <citation type="journal article" date="2019" name="Int. J. Syst. Evol. Microbiol.">
        <title>The Global Catalogue of Microorganisms (GCM) 10K type strain sequencing project: providing services to taxonomists for standard genome sequencing and annotation.</title>
        <authorList>
            <consortium name="The Broad Institute Genomics Platform"/>
            <consortium name="The Broad Institute Genome Sequencing Center for Infectious Disease"/>
            <person name="Wu L."/>
            <person name="Ma J."/>
        </authorList>
    </citation>
    <scope>NUCLEOTIDE SEQUENCE [LARGE SCALE GENOMIC DNA]</scope>
    <source>
        <strain evidence="4">CCUG 53903</strain>
    </source>
</reference>
<dbReference type="PRINTS" id="PR00081">
    <property type="entry name" value="GDHRDH"/>
</dbReference>
<dbReference type="Proteomes" id="UP001596058">
    <property type="component" value="Unassembled WGS sequence"/>
</dbReference>
<organism evidence="3 4">
    <name type="scientific">Nonomuraea insulae</name>
    <dbReference type="NCBI Taxonomy" id="1616787"/>
    <lineage>
        <taxon>Bacteria</taxon>
        <taxon>Bacillati</taxon>
        <taxon>Actinomycetota</taxon>
        <taxon>Actinomycetes</taxon>
        <taxon>Streptosporangiales</taxon>
        <taxon>Streptosporangiaceae</taxon>
        <taxon>Nonomuraea</taxon>
    </lineage>
</organism>
<evidence type="ECO:0000256" key="1">
    <source>
        <dbReference type="ARBA" id="ARBA00023002"/>
    </source>
</evidence>
<keyword evidence="1" id="KW-0560">Oxidoreductase</keyword>
<dbReference type="PRINTS" id="PR00080">
    <property type="entry name" value="SDRFAMILY"/>
</dbReference>
<evidence type="ECO:0000313" key="3">
    <source>
        <dbReference type="EMBL" id="MFC5830424.1"/>
    </source>
</evidence>
<dbReference type="PANTHER" id="PTHR43157:SF31">
    <property type="entry name" value="PHOSPHATIDYLINOSITOL-GLYCAN BIOSYNTHESIS CLASS F PROTEIN"/>
    <property type="match status" value="1"/>
</dbReference>
<accession>A0ABW1CX89</accession>
<dbReference type="RefSeq" id="WP_379519910.1">
    <property type="nucleotide sequence ID" value="NZ_JBHSPA010000055.1"/>
</dbReference>
<dbReference type="Pfam" id="PF00106">
    <property type="entry name" value="adh_short"/>
    <property type="match status" value="1"/>
</dbReference>
<comment type="caution">
    <text evidence="3">The sequence shown here is derived from an EMBL/GenBank/DDBJ whole genome shotgun (WGS) entry which is preliminary data.</text>
</comment>
<dbReference type="Gene3D" id="3.40.50.720">
    <property type="entry name" value="NAD(P)-binding Rossmann-like Domain"/>
    <property type="match status" value="1"/>
</dbReference>
<sequence>MRTILITGATDGLGRELAARLAAAGDLVIVHGRDPGRVREARERAGGRTEGIVADLAELHQVERMAAELRERFDRLDVLVNNAGVAGGKPSSGRRESADGIELCFAVNYLAGYHLTRRLAPLLTASAPARVVNVASAGQQAIDFDNPMLTTGYSRQRGYAQSKLAQIMFTFDLAEELAGTGVTVNALHPATFMDTSMVREAGVRPISSVGEGTAATLRLVDELDGVTGRYFDQRRESRADAQAYDVEARKRLRRLSDDLIAGAFSGNS</sequence>
<dbReference type="SUPFAM" id="SSF51735">
    <property type="entry name" value="NAD(P)-binding Rossmann-fold domains"/>
    <property type="match status" value="1"/>
</dbReference>
<keyword evidence="4" id="KW-1185">Reference proteome</keyword>
<proteinExistence type="inferred from homology"/>
<name>A0ABW1CX89_9ACTN</name>
<dbReference type="EMBL" id="JBHSPA010000055">
    <property type="protein sequence ID" value="MFC5830424.1"/>
    <property type="molecule type" value="Genomic_DNA"/>
</dbReference>
<protein>
    <submittedName>
        <fullName evidence="3">SDR family NAD(P)-dependent oxidoreductase</fullName>
    </submittedName>
</protein>
<dbReference type="InterPro" id="IPR002347">
    <property type="entry name" value="SDR_fam"/>
</dbReference>
<evidence type="ECO:0000313" key="4">
    <source>
        <dbReference type="Proteomes" id="UP001596058"/>
    </source>
</evidence>
<dbReference type="InterPro" id="IPR036291">
    <property type="entry name" value="NAD(P)-bd_dom_sf"/>
</dbReference>